<dbReference type="PROSITE" id="PS00558">
    <property type="entry name" value="EUKARYOTIC_PORIN"/>
    <property type="match status" value="1"/>
</dbReference>
<proteinExistence type="inferred from homology"/>
<dbReference type="PANTHER" id="PTHR11743">
    <property type="entry name" value="VOLTAGE-DEPENDENT ANION-SELECTIVE CHANNEL"/>
    <property type="match status" value="1"/>
</dbReference>
<dbReference type="Gene3D" id="2.40.160.10">
    <property type="entry name" value="Porin"/>
    <property type="match status" value="2"/>
</dbReference>
<dbReference type="GO" id="GO:0005741">
    <property type="term" value="C:mitochondrial outer membrane"/>
    <property type="evidence" value="ECO:0007669"/>
    <property type="project" value="InterPro"/>
</dbReference>
<protein>
    <submittedName>
        <fullName evidence="2">Uncharacterized protein</fullName>
    </submittedName>
</protein>
<dbReference type="AlphaFoldDB" id="A0A5N5MPQ1"/>
<dbReference type="Proteomes" id="UP000326939">
    <property type="component" value="Chromosome 5"/>
</dbReference>
<name>A0A5N5MPQ1_9ROSI</name>
<dbReference type="PANTHER" id="PTHR11743:SF60">
    <property type="entry name" value="MITOCHONDRIAL OUTER MEMBRANE PROTEIN PORIN 1"/>
    <property type="match status" value="1"/>
</dbReference>
<dbReference type="GO" id="GO:0008308">
    <property type="term" value="F:voltage-gated monoatomic anion channel activity"/>
    <property type="evidence" value="ECO:0007669"/>
    <property type="project" value="InterPro"/>
</dbReference>
<dbReference type="CDD" id="cd07306">
    <property type="entry name" value="Porin3_VDAC"/>
    <property type="match status" value="1"/>
</dbReference>
<dbReference type="InterPro" id="IPR001925">
    <property type="entry name" value="Porin_Euk"/>
</dbReference>
<dbReference type="EMBL" id="VDCV01000005">
    <property type="protein sequence ID" value="KAB5557042.1"/>
    <property type="molecule type" value="Genomic_DNA"/>
</dbReference>
<gene>
    <name evidence="2" type="ORF">DKX38_007951</name>
</gene>
<dbReference type="InterPro" id="IPR027246">
    <property type="entry name" value="Porin_Euk/Tom40"/>
</dbReference>
<keyword evidence="3" id="KW-1185">Reference proteome</keyword>
<comment type="caution">
    <text evidence="2">The sequence shown here is derived from an EMBL/GenBank/DDBJ whole genome shotgun (WGS) entry which is preliminary data.</text>
</comment>
<reference evidence="3" key="1">
    <citation type="journal article" date="2019" name="Gigascience">
        <title>De novo genome assembly of the endangered Acer yangbiense, a plant species with extremely small populations endemic to Yunnan Province, China.</title>
        <authorList>
            <person name="Yang J."/>
            <person name="Wariss H.M."/>
            <person name="Tao L."/>
            <person name="Zhang R."/>
            <person name="Yun Q."/>
            <person name="Hollingsworth P."/>
            <person name="Dao Z."/>
            <person name="Luo G."/>
            <person name="Guo H."/>
            <person name="Ma Y."/>
            <person name="Sun W."/>
        </authorList>
    </citation>
    <scope>NUCLEOTIDE SEQUENCE [LARGE SCALE GENOMIC DNA]</scope>
    <source>
        <strain evidence="3">cv. br00</strain>
    </source>
</reference>
<evidence type="ECO:0000256" key="1">
    <source>
        <dbReference type="ARBA" id="ARBA00009624"/>
    </source>
</evidence>
<organism evidence="2 3">
    <name type="scientific">Salix brachista</name>
    <dbReference type="NCBI Taxonomy" id="2182728"/>
    <lineage>
        <taxon>Eukaryota</taxon>
        <taxon>Viridiplantae</taxon>
        <taxon>Streptophyta</taxon>
        <taxon>Embryophyta</taxon>
        <taxon>Tracheophyta</taxon>
        <taxon>Spermatophyta</taxon>
        <taxon>Magnoliopsida</taxon>
        <taxon>eudicotyledons</taxon>
        <taxon>Gunneridae</taxon>
        <taxon>Pentapetalae</taxon>
        <taxon>rosids</taxon>
        <taxon>fabids</taxon>
        <taxon>Malpighiales</taxon>
        <taxon>Salicaceae</taxon>
        <taxon>Saliceae</taxon>
        <taxon>Salix</taxon>
    </lineage>
</organism>
<sequence>MVCRLHGIREIRWTIKEPHEASNPEEHALWQCWNDMMLSWILNFLEPELADYVLQPTPLIAVNSSSLTITSSGTKKGEFLAADVNTQLKNKNITTDIKVDTSSNLSLLCHQFFTTITADEPAPGLKTIFSFKVPDQRSGNVEVHYLHDYAAVSSSIGLTVYPTVNFSGVIGTNVASLGTDLSFDTKTGDFIKCNAGVSLSKVDLIASLTLLIEKSIIGTTLPCGIFGMLIMYALDPLTTLKARLNNAGKASALVQHEWRPKSFFTVSGEVDTKAIEKIATKRPEGFTFFMALLKMVYQSTVNFLFGCAKMLNSE</sequence>
<evidence type="ECO:0000313" key="2">
    <source>
        <dbReference type="EMBL" id="KAB5557042.1"/>
    </source>
</evidence>
<dbReference type="Pfam" id="PF01459">
    <property type="entry name" value="Porin_3"/>
    <property type="match status" value="2"/>
</dbReference>
<comment type="similarity">
    <text evidence="1">Belongs to the eukaryotic mitochondrial porin (TC 1.B.8.1) family.</text>
</comment>
<evidence type="ECO:0000313" key="3">
    <source>
        <dbReference type="Proteomes" id="UP000326939"/>
    </source>
</evidence>
<accession>A0A5N5MPQ1</accession>
<dbReference type="InterPro" id="IPR023614">
    <property type="entry name" value="Porin_dom_sf"/>
</dbReference>